<dbReference type="PANTHER" id="PTHR16469">
    <property type="entry name" value="UBIQUITIN-ASSOCIATED AND SH3 DOMAIN-CONTAINING BA-RELATED"/>
    <property type="match status" value="1"/>
</dbReference>
<dbReference type="PANTHER" id="PTHR16469:SF51">
    <property type="entry name" value="TRANSCRIPTION FACTOR TAU 55 KDA SUBUNIT"/>
    <property type="match status" value="1"/>
</dbReference>
<dbReference type="Gene3D" id="3.40.50.1240">
    <property type="entry name" value="Phosphoglycerate mutase-like"/>
    <property type="match status" value="1"/>
</dbReference>
<dbReference type="EMBL" id="KL197710">
    <property type="protein sequence ID" value="KDQ63708.1"/>
    <property type="molecule type" value="Genomic_DNA"/>
</dbReference>
<gene>
    <name evidence="1" type="ORF">JAAARDRAFT_29731</name>
</gene>
<protein>
    <recommendedName>
        <fullName evidence="3">Phosphoglycerate mutase-like protein</fullName>
    </recommendedName>
</protein>
<evidence type="ECO:0000313" key="1">
    <source>
        <dbReference type="EMBL" id="KDQ63708.1"/>
    </source>
</evidence>
<dbReference type="CDD" id="cd07067">
    <property type="entry name" value="HP_PGM_like"/>
    <property type="match status" value="1"/>
</dbReference>
<dbReference type="HOGENOM" id="CLU_042838_0_0_1"/>
<dbReference type="AlphaFoldDB" id="A0A067Q9H7"/>
<dbReference type="OrthoDB" id="414418at2759"/>
<proteinExistence type="predicted"/>
<dbReference type="STRING" id="933084.A0A067Q9H7"/>
<evidence type="ECO:0000313" key="2">
    <source>
        <dbReference type="Proteomes" id="UP000027265"/>
    </source>
</evidence>
<dbReference type="Proteomes" id="UP000027265">
    <property type="component" value="Unassembled WGS sequence"/>
</dbReference>
<dbReference type="SUPFAM" id="SSF53254">
    <property type="entry name" value="Phosphoglycerate mutase-like"/>
    <property type="match status" value="1"/>
</dbReference>
<keyword evidence="2" id="KW-1185">Reference proteome</keyword>
<dbReference type="InterPro" id="IPR051710">
    <property type="entry name" value="Phosphatase_SH3-domain"/>
</dbReference>
<sequence length="274" mass="30396">MIETIYIARHGYRLNWVTNNWTSATGLPRDPPLAAFGESQAQELADHFVSLPPEHRPTAIFSSPYYRCLQTAKPTSIALGVPIYVEHGLSEWYSPVAPGTGLHPRPSPASTLRTYFPEIDESWSTIWYPSRKGEDVVEVHDRVAGYLDASIPEIERRYGGKHQRVLLVSHAATVIALARELIGDRSLPLRVGCCSLTEMKRKEGPKKVLGHWHPKTLADGSHLKDGSTRDWGFEDIEIADGKVVEDPGMPGTEHEKDEPVGSQLVESGIAVSRM</sequence>
<name>A0A067Q9H7_9AGAM</name>
<evidence type="ECO:0008006" key="3">
    <source>
        <dbReference type="Google" id="ProtNLM"/>
    </source>
</evidence>
<dbReference type="InParanoid" id="A0A067Q9H7"/>
<dbReference type="InterPro" id="IPR029033">
    <property type="entry name" value="His_PPase_superfam"/>
</dbReference>
<reference evidence="2" key="1">
    <citation type="journal article" date="2014" name="Proc. Natl. Acad. Sci. U.S.A.">
        <title>Extensive sampling of basidiomycete genomes demonstrates inadequacy of the white-rot/brown-rot paradigm for wood decay fungi.</title>
        <authorList>
            <person name="Riley R."/>
            <person name="Salamov A.A."/>
            <person name="Brown D.W."/>
            <person name="Nagy L.G."/>
            <person name="Floudas D."/>
            <person name="Held B.W."/>
            <person name="Levasseur A."/>
            <person name="Lombard V."/>
            <person name="Morin E."/>
            <person name="Otillar R."/>
            <person name="Lindquist E.A."/>
            <person name="Sun H."/>
            <person name="LaButti K.M."/>
            <person name="Schmutz J."/>
            <person name="Jabbour D."/>
            <person name="Luo H."/>
            <person name="Baker S.E."/>
            <person name="Pisabarro A.G."/>
            <person name="Walton J.D."/>
            <person name="Blanchette R.A."/>
            <person name="Henrissat B."/>
            <person name="Martin F."/>
            <person name="Cullen D."/>
            <person name="Hibbett D.S."/>
            <person name="Grigoriev I.V."/>
        </authorList>
    </citation>
    <scope>NUCLEOTIDE SEQUENCE [LARGE SCALE GENOMIC DNA]</scope>
    <source>
        <strain evidence="2">MUCL 33604</strain>
    </source>
</reference>
<accession>A0A067Q9H7</accession>
<organism evidence="1 2">
    <name type="scientific">Jaapia argillacea MUCL 33604</name>
    <dbReference type="NCBI Taxonomy" id="933084"/>
    <lineage>
        <taxon>Eukaryota</taxon>
        <taxon>Fungi</taxon>
        <taxon>Dikarya</taxon>
        <taxon>Basidiomycota</taxon>
        <taxon>Agaricomycotina</taxon>
        <taxon>Agaricomycetes</taxon>
        <taxon>Agaricomycetidae</taxon>
        <taxon>Jaapiales</taxon>
        <taxon>Jaapiaceae</taxon>
        <taxon>Jaapia</taxon>
    </lineage>
</organism>
<dbReference type="Pfam" id="PF00300">
    <property type="entry name" value="His_Phos_1"/>
    <property type="match status" value="1"/>
</dbReference>
<dbReference type="InterPro" id="IPR013078">
    <property type="entry name" value="His_Pase_superF_clade-1"/>
</dbReference>
<dbReference type="SMART" id="SM00855">
    <property type="entry name" value="PGAM"/>
    <property type="match status" value="1"/>
</dbReference>